<dbReference type="OrthoDB" id="9811198at2"/>
<evidence type="ECO:0000256" key="3">
    <source>
        <dbReference type="ARBA" id="ARBA00022475"/>
    </source>
</evidence>
<feature type="domain" description="MgtC/SapB/SrpB/YhiD N-terminal" evidence="8">
    <location>
        <begin position="10"/>
        <end position="133"/>
    </location>
</feature>
<dbReference type="EMBL" id="SSOB01000025">
    <property type="protein sequence ID" value="THF76423.1"/>
    <property type="molecule type" value="Genomic_DNA"/>
</dbReference>
<protein>
    <submittedName>
        <fullName evidence="9">MgtC/SapB family protein</fullName>
    </submittedName>
</protein>
<evidence type="ECO:0000256" key="4">
    <source>
        <dbReference type="ARBA" id="ARBA00022692"/>
    </source>
</evidence>
<evidence type="ECO:0000256" key="6">
    <source>
        <dbReference type="ARBA" id="ARBA00023136"/>
    </source>
</evidence>
<keyword evidence="3" id="KW-1003">Cell membrane</keyword>
<dbReference type="Proteomes" id="UP000310636">
    <property type="component" value="Unassembled WGS sequence"/>
</dbReference>
<evidence type="ECO:0000313" key="10">
    <source>
        <dbReference type="Proteomes" id="UP000310636"/>
    </source>
</evidence>
<accession>A0A4S4BNM0</accession>
<keyword evidence="6 7" id="KW-0472">Membrane</keyword>
<organism evidence="9 10">
    <name type="scientific">Cohnella fermenti</name>
    <dbReference type="NCBI Taxonomy" id="2565925"/>
    <lineage>
        <taxon>Bacteria</taxon>
        <taxon>Bacillati</taxon>
        <taxon>Bacillota</taxon>
        <taxon>Bacilli</taxon>
        <taxon>Bacillales</taxon>
        <taxon>Paenibacillaceae</taxon>
        <taxon>Cohnella</taxon>
    </lineage>
</organism>
<keyword evidence="4 7" id="KW-0812">Transmembrane</keyword>
<dbReference type="Pfam" id="PF02308">
    <property type="entry name" value="MgtC"/>
    <property type="match status" value="1"/>
</dbReference>
<evidence type="ECO:0000256" key="2">
    <source>
        <dbReference type="ARBA" id="ARBA00009298"/>
    </source>
</evidence>
<dbReference type="RefSeq" id="WP_136371455.1">
    <property type="nucleotide sequence ID" value="NZ_SSOB01000025.1"/>
</dbReference>
<dbReference type="InterPro" id="IPR003416">
    <property type="entry name" value="MgtC/SapB/SrpB/YhiD_fam"/>
</dbReference>
<comment type="subcellular location">
    <subcellularLocation>
        <location evidence="1">Cell membrane</location>
        <topology evidence="1">Multi-pass membrane protein</topology>
    </subcellularLocation>
</comment>
<keyword evidence="5 7" id="KW-1133">Transmembrane helix</keyword>
<dbReference type="InterPro" id="IPR049177">
    <property type="entry name" value="MgtC_SapB_SrpB_YhiD_N"/>
</dbReference>
<comment type="caution">
    <text evidence="9">The sequence shown here is derived from an EMBL/GenBank/DDBJ whole genome shotgun (WGS) entry which is preliminary data.</text>
</comment>
<keyword evidence="10" id="KW-1185">Reference proteome</keyword>
<name>A0A4S4BNM0_9BACL</name>
<feature type="transmembrane region" description="Helical" evidence="7">
    <location>
        <begin position="6"/>
        <end position="22"/>
    </location>
</feature>
<dbReference type="PANTHER" id="PTHR33778:SF1">
    <property type="entry name" value="MAGNESIUM TRANSPORTER YHID-RELATED"/>
    <property type="match status" value="1"/>
</dbReference>
<evidence type="ECO:0000313" key="9">
    <source>
        <dbReference type="EMBL" id="THF76423.1"/>
    </source>
</evidence>
<dbReference type="PANTHER" id="PTHR33778">
    <property type="entry name" value="PROTEIN MGTC"/>
    <property type="match status" value="1"/>
</dbReference>
<reference evidence="9 10" key="1">
    <citation type="submission" date="2019-04" db="EMBL/GenBank/DDBJ databases">
        <title>Cohnella sp. nov. isolated from preserved vegetables.</title>
        <authorList>
            <person name="Lin S.-Y."/>
            <person name="Hung M.-H."/>
            <person name="Young C.-C."/>
        </authorList>
    </citation>
    <scope>NUCLEOTIDE SEQUENCE [LARGE SCALE GENOMIC DNA]</scope>
    <source>
        <strain evidence="9 10">CC-MHH1044</strain>
    </source>
</reference>
<dbReference type="AlphaFoldDB" id="A0A4S4BNM0"/>
<dbReference type="GO" id="GO:0005886">
    <property type="term" value="C:plasma membrane"/>
    <property type="evidence" value="ECO:0007669"/>
    <property type="project" value="UniProtKB-SubCell"/>
</dbReference>
<feature type="transmembrane region" description="Helical" evidence="7">
    <location>
        <begin position="69"/>
        <end position="87"/>
    </location>
</feature>
<dbReference type="PRINTS" id="PR01837">
    <property type="entry name" value="MGTCSAPBPROT"/>
</dbReference>
<evidence type="ECO:0000259" key="8">
    <source>
        <dbReference type="Pfam" id="PF02308"/>
    </source>
</evidence>
<evidence type="ECO:0000256" key="1">
    <source>
        <dbReference type="ARBA" id="ARBA00004651"/>
    </source>
</evidence>
<feature type="transmembrane region" description="Helical" evidence="7">
    <location>
        <begin position="99"/>
        <end position="128"/>
    </location>
</feature>
<gene>
    <name evidence="9" type="ORF">E6C55_19345</name>
</gene>
<evidence type="ECO:0000256" key="7">
    <source>
        <dbReference type="SAM" id="Phobius"/>
    </source>
</evidence>
<comment type="similarity">
    <text evidence="2">Belongs to the MgtC/SapB family.</text>
</comment>
<feature type="transmembrane region" description="Helical" evidence="7">
    <location>
        <begin position="34"/>
        <end position="53"/>
    </location>
</feature>
<proteinExistence type="inferred from homology"/>
<sequence>MEFEYLLQVVVAGVCGLLIGYERRNRMKEAGIRTHLVVAMGASLMMIISKYGFHDELGKSGIALDPSRIAAQVVSGVGFLGAGMIFMQRHTIKGLTTAAGIWATAGIGMAIGSGLYVLGIGVAILIFVAQLVLHGRFSWLASPKTEQLTIRMSDETGALENIQKILKDKGIMIINFHSERIKEEAEIAIHFTIKLPAAFEINQLLSLSQDSPFITVIEFQ</sequence>
<evidence type="ECO:0000256" key="5">
    <source>
        <dbReference type="ARBA" id="ARBA00022989"/>
    </source>
</evidence>